<dbReference type="OrthoDB" id="8062037at2759"/>
<dbReference type="Gramene" id="NC1G0193160.1">
    <property type="protein sequence ID" value="NC1G0193160.1:cds"/>
    <property type="gene ID" value="NC1G0193160"/>
</dbReference>
<keyword evidence="2" id="KW-0472">Membrane</keyword>
<dbReference type="Pfam" id="PF13639">
    <property type="entry name" value="zf-RING_2"/>
    <property type="match status" value="1"/>
</dbReference>
<dbReference type="AlphaFoldDB" id="A0A5K0V1J1"/>
<accession>A0A5K0V1J1</accession>
<dbReference type="SMART" id="SM00184">
    <property type="entry name" value="RING"/>
    <property type="match status" value="1"/>
</dbReference>
<dbReference type="Gene3D" id="3.30.40.10">
    <property type="entry name" value="Zinc/RING finger domain, C3HC4 (zinc finger)"/>
    <property type="match status" value="1"/>
</dbReference>
<evidence type="ECO:0000313" key="4">
    <source>
        <dbReference type="EMBL" id="VVV34915.1"/>
    </source>
</evidence>
<keyword evidence="1" id="KW-0862">Zinc</keyword>
<organism evidence="4">
    <name type="scientific">Nymphaea colorata</name>
    <name type="common">pocket water lily</name>
    <dbReference type="NCBI Taxonomy" id="210225"/>
    <lineage>
        <taxon>Eukaryota</taxon>
        <taxon>Viridiplantae</taxon>
        <taxon>Streptophyta</taxon>
        <taxon>Embryophyta</taxon>
        <taxon>Tracheophyta</taxon>
        <taxon>Spermatophyta</taxon>
        <taxon>Magnoliopsida</taxon>
        <taxon>Nymphaeales</taxon>
        <taxon>Nymphaeaceae</taxon>
        <taxon>Nymphaea</taxon>
    </lineage>
</organism>
<evidence type="ECO:0000259" key="3">
    <source>
        <dbReference type="PROSITE" id="PS50089"/>
    </source>
</evidence>
<dbReference type="CDD" id="cd16454">
    <property type="entry name" value="RING-H2_PA-TM-RING"/>
    <property type="match status" value="1"/>
</dbReference>
<keyword evidence="1" id="KW-0479">Metal-binding</keyword>
<dbReference type="InterPro" id="IPR001841">
    <property type="entry name" value="Znf_RING"/>
</dbReference>
<dbReference type="InterPro" id="IPR045899">
    <property type="entry name" value="ATL71-like"/>
</dbReference>
<dbReference type="PANTHER" id="PTHR46719">
    <property type="entry name" value="TRANSCRIPTION FACTOR C2H2 FAMILY-RELATED"/>
    <property type="match status" value="1"/>
</dbReference>
<proteinExistence type="predicted"/>
<evidence type="ECO:0000256" key="2">
    <source>
        <dbReference type="SAM" id="Phobius"/>
    </source>
</evidence>
<protein>
    <recommendedName>
        <fullName evidence="3">RING-type domain-containing protein</fullName>
    </recommendedName>
</protein>
<dbReference type="EMBL" id="LR721774">
    <property type="protein sequence ID" value="VVV34915.1"/>
    <property type="molecule type" value="Genomic_DNA"/>
</dbReference>
<name>A0A5K0V1J1_9MAGN</name>
<dbReference type="SUPFAM" id="SSF57850">
    <property type="entry name" value="RING/U-box"/>
    <property type="match status" value="1"/>
</dbReference>
<dbReference type="InterPro" id="IPR013083">
    <property type="entry name" value="Znf_RING/FYVE/PHD"/>
</dbReference>
<keyword evidence="2" id="KW-1133">Transmembrane helix</keyword>
<dbReference type="OMA" id="YYCTRSH"/>
<keyword evidence="2" id="KW-0812">Transmembrane</keyword>
<evidence type="ECO:0000256" key="1">
    <source>
        <dbReference type="PROSITE-ProRule" id="PRU00175"/>
    </source>
</evidence>
<keyword evidence="1" id="KW-0863">Zinc-finger</keyword>
<reference evidence="4" key="1">
    <citation type="submission" date="2019-09" db="EMBL/GenBank/DDBJ databases">
        <authorList>
            <person name="Zhang L."/>
        </authorList>
    </citation>
    <scope>NUCLEOTIDE SEQUENCE</scope>
</reference>
<sequence>MSNSSANFDYSNGGPLSGFAYGIGVAVGVLVLITTITVASYFCARAHTSTQQQRQQRQEPGNDNLLNGIGAVAGGGGLDDATLLTCPKLTYAQAAGRRGGGSPVLPSCCSICLMDYKDSDILRLLPDCGHLFHVKCVDPWLKLRPTCPMCRTSPLPSPLPTPLAEIVPLARRQPV</sequence>
<dbReference type="PROSITE" id="PS50089">
    <property type="entry name" value="ZF_RING_2"/>
    <property type="match status" value="1"/>
</dbReference>
<dbReference type="GO" id="GO:0008270">
    <property type="term" value="F:zinc ion binding"/>
    <property type="evidence" value="ECO:0007669"/>
    <property type="project" value="UniProtKB-KW"/>
</dbReference>
<gene>
    <name evidence="4" type="ORF">NYM_LOCUS3274</name>
</gene>
<feature type="domain" description="RING-type" evidence="3">
    <location>
        <begin position="109"/>
        <end position="151"/>
    </location>
</feature>
<dbReference type="PANTHER" id="PTHR46719:SF7">
    <property type="entry name" value="RING-H2 FINGER PROTEIN ATL71-RELATED"/>
    <property type="match status" value="1"/>
</dbReference>
<feature type="transmembrane region" description="Helical" evidence="2">
    <location>
        <begin position="20"/>
        <end position="44"/>
    </location>
</feature>